<evidence type="ECO:0000313" key="2">
    <source>
        <dbReference type="Proteomes" id="UP000438429"/>
    </source>
</evidence>
<organism evidence="1 2">
    <name type="scientific">Scophthalmus maximus</name>
    <name type="common">Turbot</name>
    <name type="synonym">Psetta maxima</name>
    <dbReference type="NCBI Taxonomy" id="52904"/>
    <lineage>
        <taxon>Eukaryota</taxon>
        <taxon>Metazoa</taxon>
        <taxon>Chordata</taxon>
        <taxon>Craniata</taxon>
        <taxon>Vertebrata</taxon>
        <taxon>Euteleostomi</taxon>
        <taxon>Actinopterygii</taxon>
        <taxon>Neopterygii</taxon>
        <taxon>Teleostei</taxon>
        <taxon>Neoteleostei</taxon>
        <taxon>Acanthomorphata</taxon>
        <taxon>Carangaria</taxon>
        <taxon>Pleuronectiformes</taxon>
        <taxon>Pleuronectoidei</taxon>
        <taxon>Scophthalmidae</taxon>
        <taxon>Scophthalmus</taxon>
    </lineage>
</organism>
<evidence type="ECO:0000313" key="1">
    <source>
        <dbReference type="EMBL" id="KAF0044344.1"/>
    </source>
</evidence>
<dbReference type="Proteomes" id="UP000438429">
    <property type="component" value="Unassembled WGS sequence"/>
</dbReference>
<accession>A0A6A4TMB1</accession>
<proteinExistence type="predicted"/>
<comment type="caution">
    <text evidence="1">The sequence shown here is derived from an EMBL/GenBank/DDBJ whole genome shotgun (WGS) entry which is preliminary data.</text>
</comment>
<dbReference type="EMBL" id="VEVO01000003">
    <property type="protein sequence ID" value="KAF0044344.1"/>
    <property type="molecule type" value="Genomic_DNA"/>
</dbReference>
<gene>
    <name evidence="1" type="ORF">F2P81_003502</name>
</gene>
<dbReference type="AlphaFoldDB" id="A0A6A4TMB1"/>
<sequence>MRSSVTSFSAEPSRILSLPLDVMCVYMQGKKLKEEENTNSWRRREEKKILIVFAGCAERSYFRIKLIQGQCTWRHDQVLRSLADPISTAVQNTKNQYPLKRSKIFISVLEKAQHKPNSSGGILAFLLAAPSRPREAAQVPGKHYDHFDTYDAILRIYEARGLGGTNCPQKTGYKKPMT</sequence>
<name>A0A6A4TMB1_SCOMX</name>
<reference evidence="1 2" key="1">
    <citation type="submission" date="2019-06" db="EMBL/GenBank/DDBJ databases">
        <title>Draft genomes of female and male turbot (Scophthalmus maximus).</title>
        <authorList>
            <person name="Xu H."/>
            <person name="Xu X.-W."/>
            <person name="Shao C."/>
            <person name="Chen S."/>
        </authorList>
    </citation>
    <scope>NUCLEOTIDE SEQUENCE [LARGE SCALE GENOMIC DNA]</scope>
    <source>
        <strain evidence="1">Ysfricsl-2016a</strain>
        <tissue evidence="1">Blood</tissue>
    </source>
</reference>
<protein>
    <submittedName>
        <fullName evidence="1">Uncharacterized protein</fullName>
    </submittedName>
</protein>